<feature type="transmembrane region" description="Helical" evidence="1">
    <location>
        <begin position="74"/>
        <end position="96"/>
    </location>
</feature>
<evidence type="ECO:0008006" key="4">
    <source>
        <dbReference type="Google" id="ProtNLM"/>
    </source>
</evidence>
<dbReference type="RefSeq" id="WP_147085193.1">
    <property type="nucleotide sequence ID" value="NZ_VORM01000002.1"/>
</dbReference>
<keyword evidence="3" id="KW-1185">Reference proteome</keyword>
<feature type="transmembrane region" description="Helical" evidence="1">
    <location>
        <begin position="117"/>
        <end position="138"/>
    </location>
</feature>
<evidence type="ECO:0000313" key="2">
    <source>
        <dbReference type="EMBL" id="TXD90447.1"/>
    </source>
</evidence>
<dbReference type="OrthoDB" id="883418at2"/>
<sequence length="143" mass="16688">MTLELLRILLDFGLVVLIWMVQLLIYPSFIHFSSTNLIAWHKVYTKNMALVVMPLMLGQLVVYSASFIQEQNSFNTLGFVLTLILWASTFFQFVPLHNAISKNQFTADHLKLLVKRNWIRSFLWSVLFVLSLLEYASLLPKFF</sequence>
<gene>
    <name evidence="2" type="ORF">ESY86_03520</name>
</gene>
<keyword evidence="1" id="KW-0812">Transmembrane</keyword>
<protein>
    <recommendedName>
        <fullName evidence="4">DUF1772 domain-containing protein</fullName>
    </recommendedName>
</protein>
<evidence type="ECO:0000256" key="1">
    <source>
        <dbReference type="SAM" id="Phobius"/>
    </source>
</evidence>
<organism evidence="2 3">
    <name type="scientific">Subsaximicrobium wynnwilliamsii</name>
    <dbReference type="NCBI Taxonomy" id="291179"/>
    <lineage>
        <taxon>Bacteria</taxon>
        <taxon>Pseudomonadati</taxon>
        <taxon>Bacteroidota</taxon>
        <taxon>Flavobacteriia</taxon>
        <taxon>Flavobacteriales</taxon>
        <taxon>Flavobacteriaceae</taxon>
        <taxon>Subsaximicrobium</taxon>
    </lineage>
</organism>
<dbReference type="Proteomes" id="UP000321578">
    <property type="component" value="Unassembled WGS sequence"/>
</dbReference>
<dbReference type="EMBL" id="VORO01000003">
    <property type="protein sequence ID" value="TXD90447.1"/>
    <property type="molecule type" value="Genomic_DNA"/>
</dbReference>
<dbReference type="AlphaFoldDB" id="A0A5C6ZM38"/>
<reference evidence="2 3" key="1">
    <citation type="submission" date="2019-08" db="EMBL/GenBank/DDBJ databases">
        <title>Genomes of Subsaximicrobium wynnwilliamsii strains.</title>
        <authorList>
            <person name="Bowman J.P."/>
        </authorList>
    </citation>
    <scope>NUCLEOTIDE SEQUENCE [LARGE SCALE GENOMIC DNA]</scope>
    <source>
        <strain evidence="2 3">2-80-2</strain>
    </source>
</reference>
<comment type="caution">
    <text evidence="2">The sequence shown here is derived from an EMBL/GenBank/DDBJ whole genome shotgun (WGS) entry which is preliminary data.</text>
</comment>
<keyword evidence="1" id="KW-0472">Membrane</keyword>
<keyword evidence="1" id="KW-1133">Transmembrane helix</keyword>
<evidence type="ECO:0000313" key="3">
    <source>
        <dbReference type="Proteomes" id="UP000321578"/>
    </source>
</evidence>
<proteinExistence type="predicted"/>
<feature type="transmembrane region" description="Helical" evidence="1">
    <location>
        <begin position="6"/>
        <end position="26"/>
    </location>
</feature>
<name>A0A5C6ZM38_9FLAO</name>
<feature type="transmembrane region" description="Helical" evidence="1">
    <location>
        <begin position="47"/>
        <end position="68"/>
    </location>
</feature>
<accession>A0A5C6ZM38</accession>